<evidence type="ECO:0000256" key="1">
    <source>
        <dbReference type="SAM" id="SignalP"/>
    </source>
</evidence>
<evidence type="ECO:0000313" key="3">
    <source>
        <dbReference type="EMBL" id="GAA4091347.1"/>
    </source>
</evidence>
<comment type="caution">
    <text evidence="3">The sequence shown here is derived from an EMBL/GenBank/DDBJ whole genome shotgun (WGS) entry which is preliminary data.</text>
</comment>
<proteinExistence type="predicted"/>
<dbReference type="SUPFAM" id="SSF54427">
    <property type="entry name" value="NTF2-like"/>
    <property type="match status" value="1"/>
</dbReference>
<accession>A0ABP7WL39</accession>
<dbReference type="InterPro" id="IPR032710">
    <property type="entry name" value="NTF2-like_dom_sf"/>
</dbReference>
<dbReference type="Proteomes" id="UP001500841">
    <property type="component" value="Unassembled WGS sequence"/>
</dbReference>
<keyword evidence="1" id="KW-0732">Signal</keyword>
<dbReference type="InterPro" id="IPR027843">
    <property type="entry name" value="DUF4440"/>
</dbReference>
<evidence type="ECO:0000259" key="2">
    <source>
        <dbReference type="Pfam" id="PF14534"/>
    </source>
</evidence>
<sequence length="143" mass="16233">MKMKRLITVLLLLFSLLNLPVFAQSADERAVVSQVETMRKAMIAGDRSVLNNVLADRLSYGQFFGPVDNKTQFIDALVKVAFTRIDLKDQKIQVDGNTAIVRHKFIADATENGRTHSIAIGVLQVWKKINNRWLLYARQGYKL</sequence>
<evidence type="ECO:0000313" key="4">
    <source>
        <dbReference type="Proteomes" id="UP001500841"/>
    </source>
</evidence>
<dbReference type="Gene3D" id="3.10.450.50">
    <property type="match status" value="1"/>
</dbReference>
<dbReference type="Pfam" id="PF14534">
    <property type="entry name" value="DUF4440"/>
    <property type="match status" value="1"/>
</dbReference>
<feature type="domain" description="DUF4440" evidence="2">
    <location>
        <begin position="33"/>
        <end position="135"/>
    </location>
</feature>
<reference evidence="4" key="1">
    <citation type="journal article" date="2019" name="Int. J. Syst. Evol. Microbiol.">
        <title>The Global Catalogue of Microorganisms (GCM) 10K type strain sequencing project: providing services to taxonomists for standard genome sequencing and annotation.</title>
        <authorList>
            <consortium name="The Broad Institute Genomics Platform"/>
            <consortium name="The Broad Institute Genome Sequencing Center for Infectious Disease"/>
            <person name="Wu L."/>
            <person name="Ma J."/>
        </authorList>
    </citation>
    <scope>NUCLEOTIDE SEQUENCE [LARGE SCALE GENOMIC DNA]</scope>
    <source>
        <strain evidence="4">JCM 17085</strain>
    </source>
</reference>
<dbReference type="EMBL" id="BAABCV010000003">
    <property type="protein sequence ID" value="GAA4091347.1"/>
    <property type="molecule type" value="Genomic_DNA"/>
</dbReference>
<organism evidence="3 4">
    <name type="scientific">Mucilaginibacter panaciglaebae</name>
    <dbReference type="NCBI Taxonomy" id="502331"/>
    <lineage>
        <taxon>Bacteria</taxon>
        <taxon>Pseudomonadati</taxon>
        <taxon>Bacteroidota</taxon>
        <taxon>Sphingobacteriia</taxon>
        <taxon>Sphingobacteriales</taxon>
        <taxon>Sphingobacteriaceae</taxon>
        <taxon>Mucilaginibacter</taxon>
    </lineage>
</organism>
<keyword evidence="4" id="KW-1185">Reference proteome</keyword>
<protein>
    <recommendedName>
        <fullName evidence="2">DUF4440 domain-containing protein</fullName>
    </recommendedName>
</protein>
<gene>
    <name evidence="3" type="ORF">GCM10022392_11550</name>
</gene>
<name>A0ABP7WL39_9SPHI</name>
<feature type="signal peptide" evidence="1">
    <location>
        <begin position="1"/>
        <end position="23"/>
    </location>
</feature>
<feature type="chain" id="PRO_5046340622" description="DUF4440 domain-containing protein" evidence="1">
    <location>
        <begin position="24"/>
        <end position="143"/>
    </location>
</feature>